<dbReference type="EMBL" id="CAEZXZ010000128">
    <property type="protein sequence ID" value="CAB4708621.1"/>
    <property type="molecule type" value="Genomic_DNA"/>
</dbReference>
<sequence>METPVAIPGATSAAVGLPEPQAPSRRPVTKSPIANSPLGSALLGLAIFGFISGPSDEVIADTTYAAECWFRQAKAAK</sequence>
<protein>
    <submittedName>
        <fullName evidence="2">Unannotated protein</fullName>
    </submittedName>
</protein>
<evidence type="ECO:0000256" key="1">
    <source>
        <dbReference type="SAM" id="MobiDB-lite"/>
    </source>
</evidence>
<evidence type="ECO:0000313" key="3">
    <source>
        <dbReference type="EMBL" id="CAB5013581.1"/>
    </source>
</evidence>
<reference evidence="2" key="1">
    <citation type="submission" date="2020-05" db="EMBL/GenBank/DDBJ databases">
        <authorList>
            <person name="Chiriac C."/>
            <person name="Salcher M."/>
            <person name="Ghai R."/>
            <person name="Kavagutti S V."/>
        </authorList>
    </citation>
    <scope>NUCLEOTIDE SEQUENCE</scope>
</reference>
<evidence type="ECO:0000313" key="2">
    <source>
        <dbReference type="EMBL" id="CAB4708621.1"/>
    </source>
</evidence>
<dbReference type="AlphaFoldDB" id="A0A6J6QA27"/>
<accession>A0A6J6QA27</accession>
<dbReference type="EMBL" id="CAFBPA010000191">
    <property type="protein sequence ID" value="CAB5013581.1"/>
    <property type="molecule type" value="Genomic_DNA"/>
</dbReference>
<name>A0A6J6QA27_9ZZZZ</name>
<organism evidence="2">
    <name type="scientific">freshwater metagenome</name>
    <dbReference type="NCBI Taxonomy" id="449393"/>
    <lineage>
        <taxon>unclassified sequences</taxon>
        <taxon>metagenomes</taxon>
        <taxon>ecological metagenomes</taxon>
    </lineage>
</organism>
<gene>
    <name evidence="2" type="ORF">UFOPK2625_00882</name>
    <name evidence="3" type="ORF">UFOPK4043_01183</name>
</gene>
<feature type="region of interest" description="Disordered" evidence="1">
    <location>
        <begin position="1"/>
        <end position="31"/>
    </location>
</feature>
<proteinExistence type="predicted"/>